<keyword evidence="1" id="KW-0175">Coiled coil</keyword>
<reference evidence="2" key="1">
    <citation type="journal article" date="2020" name="Nature">
        <title>Giant virus diversity and host interactions through global metagenomics.</title>
        <authorList>
            <person name="Schulz F."/>
            <person name="Roux S."/>
            <person name="Paez-Espino D."/>
            <person name="Jungbluth S."/>
            <person name="Walsh D.A."/>
            <person name="Denef V.J."/>
            <person name="McMahon K.D."/>
            <person name="Konstantinidis K.T."/>
            <person name="Eloe-Fadrosh E.A."/>
            <person name="Kyrpides N.C."/>
            <person name="Woyke T."/>
        </authorList>
    </citation>
    <scope>NUCLEOTIDE SEQUENCE</scope>
    <source>
        <strain evidence="2">GVMAG-M-3300010158-55</strain>
    </source>
</reference>
<name>A0A6C0B8K7_9ZZZZ</name>
<organism evidence="2">
    <name type="scientific">viral metagenome</name>
    <dbReference type="NCBI Taxonomy" id="1070528"/>
    <lineage>
        <taxon>unclassified sequences</taxon>
        <taxon>metagenomes</taxon>
        <taxon>organismal metagenomes</taxon>
    </lineage>
</organism>
<sequence>MIGGRCPIGSYKKDDKCVPIHRCPNGTHRTCQSIHTLKENMQRVKARAEDNELLKHVIADYEDLYKKLQTQKETQQEQMQRILEHLQDIRERNFLSDTGLRHIEHEQTELLTKLKGVQELVHALAK</sequence>
<feature type="coiled-coil region" evidence="1">
    <location>
        <begin position="34"/>
        <end position="92"/>
    </location>
</feature>
<dbReference type="EMBL" id="MN739096">
    <property type="protein sequence ID" value="QHS88436.1"/>
    <property type="molecule type" value="Genomic_DNA"/>
</dbReference>
<evidence type="ECO:0000313" key="2">
    <source>
        <dbReference type="EMBL" id="QHS88436.1"/>
    </source>
</evidence>
<proteinExistence type="predicted"/>
<protein>
    <submittedName>
        <fullName evidence="2">Uncharacterized protein</fullName>
    </submittedName>
</protein>
<evidence type="ECO:0000256" key="1">
    <source>
        <dbReference type="SAM" id="Coils"/>
    </source>
</evidence>
<accession>A0A6C0B8K7</accession>
<dbReference type="AlphaFoldDB" id="A0A6C0B8K7"/>